<evidence type="ECO:0000313" key="4">
    <source>
        <dbReference type="Proteomes" id="UP000011518"/>
    </source>
</evidence>
<protein>
    <recommendedName>
        <fullName evidence="2">A-kinase anchor protein 2 C-terminal domain-containing protein</fullName>
    </recommendedName>
</protein>
<dbReference type="PANTHER" id="PTHR18839:SF4">
    <property type="entry name" value="MISP FAMILY MEMBER 3"/>
    <property type="match status" value="1"/>
</dbReference>
<reference evidence="4" key="2">
    <citation type="journal article" date="2013" name="Nat. Commun.">
        <title>Genome of the Chinese tree shrew.</title>
        <authorList>
            <person name="Fan Y."/>
            <person name="Huang Z.Y."/>
            <person name="Cao C.C."/>
            <person name="Chen C.S."/>
            <person name="Chen Y.X."/>
            <person name="Fan D.D."/>
            <person name="He J."/>
            <person name="Hou H.L."/>
            <person name="Hu L."/>
            <person name="Hu X.T."/>
            <person name="Jiang X.T."/>
            <person name="Lai R."/>
            <person name="Lang Y.S."/>
            <person name="Liang B."/>
            <person name="Liao S.G."/>
            <person name="Mu D."/>
            <person name="Ma Y.Y."/>
            <person name="Niu Y.Y."/>
            <person name="Sun X.Q."/>
            <person name="Xia J.Q."/>
            <person name="Xiao J."/>
            <person name="Xiong Z.Q."/>
            <person name="Xu L."/>
            <person name="Yang L."/>
            <person name="Zhang Y."/>
            <person name="Zhao W."/>
            <person name="Zhao X.D."/>
            <person name="Zheng Y.T."/>
            <person name="Zhou J.M."/>
            <person name="Zhu Y.B."/>
            <person name="Zhang G.J."/>
            <person name="Wang J."/>
            <person name="Yao Y.G."/>
        </authorList>
    </citation>
    <scope>NUCLEOTIDE SEQUENCE [LARGE SCALE GENOMIC DNA]</scope>
</reference>
<keyword evidence="4" id="KW-1185">Reference proteome</keyword>
<dbReference type="Pfam" id="PF15304">
    <property type="entry name" value="AKAP2_C"/>
    <property type="match status" value="1"/>
</dbReference>
<dbReference type="InParanoid" id="L8YID7"/>
<name>L8YID7_TUPCH</name>
<evidence type="ECO:0000259" key="2">
    <source>
        <dbReference type="Pfam" id="PF15304"/>
    </source>
</evidence>
<sequence length="70" mass="7952">MAPSVLEQEVRQVREREREFQRQRRCIYGTAECTEPAPSLTASRGDGKLVVIWPPRRKASENSLEQVGAP</sequence>
<dbReference type="EMBL" id="KB358908">
    <property type="protein sequence ID" value="ELV14336.1"/>
    <property type="molecule type" value="Genomic_DNA"/>
</dbReference>
<dbReference type="InterPro" id="IPR042779">
    <property type="entry name" value="MISP/MISP3-like"/>
</dbReference>
<evidence type="ECO:0000313" key="3">
    <source>
        <dbReference type="EMBL" id="ELV14336.1"/>
    </source>
</evidence>
<keyword evidence="1" id="KW-0175">Coiled coil</keyword>
<gene>
    <name evidence="3" type="ORF">TREES_T100001216</name>
</gene>
<accession>L8YID7</accession>
<feature type="domain" description="A-kinase anchor protein 2 C-terminal" evidence="2">
    <location>
        <begin position="2"/>
        <end position="61"/>
    </location>
</feature>
<evidence type="ECO:0000256" key="1">
    <source>
        <dbReference type="ARBA" id="ARBA00023054"/>
    </source>
</evidence>
<organism evidence="3 4">
    <name type="scientific">Tupaia chinensis</name>
    <name type="common">Chinese tree shrew</name>
    <name type="synonym">Tupaia belangeri chinensis</name>
    <dbReference type="NCBI Taxonomy" id="246437"/>
    <lineage>
        <taxon>Eukaryota</taxon>
        <taxon>Metazoa</taxon>
        <taxon>Chordata</taxon>
        <taxon>Craniata</taxon>
        <taxon>Vertebrata</taxon>
        <taxon>Euteleostomi</taxon>
        <taxon>Mammalia</taxon>
        <taxon>Eutheria</taxon>
        <taxon>Euarchontoglires</taxon>
        <taxon>Scandentia</taxon>
        <taxon>Tupaiidae</taxon>
        <taxon>Tupaia</taxon>
    </lineage>
</organism>
<dbReference type="PANTHER" id="PTHR18839">
    <property type="entry name" value="MITOTIC INTERACTOR AND SUBSTRATE OF PLK1 MISP FAMILY MEMBER"/>
    <property type="match status" value="1"/>
</dbReference>
<proteinExistence type="predicted"/>
<dbReference type="Proteomes" id="UP000011518">
    <property type="component" value="Unassembled WGS sequence"/>
</dbReference>
<reference evidence="4" key="1">
    <citation type="submission" date="2012-07" db="EMBL/GenBank/DDBJ databases">
        <title>Genome of the Chinese tree shrew, a rising model animal genetically related to primates.</title>
        <authorList>
            <person name="Zhang G."/>
            <person name="Fan Y."/>
            <person name="Yao Y."/>
            <person name="Huang Z."/>
        </authorList>
    </citation>
    <scope>NUCLEOTIDE SEQUENCE [LARGE SCALE GENOMIC DNA]</scope>
</reference>
<dbReference type="InterPro" id="IPR029304">
    <property type="entry name" value="AKAP2_C"/>
</dbReference>
<dbReference type="AlphaFoldDB" id="L8YID7"/>